<evidence type="ECO:0000313" key="3">
    <source>
        <dbReference type="EMBL" id="AUW94791.1"/>
    </source>
</evidence>
<feature type="transmembrane region" description="Helical" evidence="1">
    <location>
        <begin position="116"/>
        <end position="134"/>
    </location>
</feature>
<dbReference type="Proteomes" id="UP000325292">
    <property type="component" value="Chromosome"/>
</dbReference>
<keyword evidence="2" id="KW-0732">Signal</keyword>
<keyword evidence="1" id="KW-0472">Membrane</keyword>
<accession>A0ABN5H3Y4</accession>
<sequence length="145" mass="16063">MRIIRTLFLAVASVLIVSSFAWASSRTELVVTPTPVQAPSETTFIVVSHSLVPTVIDLKITGQKTVHVALKKAAAHEYAGSYLLRTTGEMTATALTRSGQVLITRQYHVTKAPSHLFSKIVVAIVFFGVSIYYWRKSQRYARPNK</sequence>
<organism evidence="3 4">
    <name type="scientific">Sulfobacillus thermotolerans</name>
    <dbReference type="NCBI Taxonomy" id="338644"/>
    <lineage>
        <taxon>Bacteria</taxon>
        <taxon>Bacillati</taxon>
        <taxon>Bacillota</taxon>
        <taxon>Clostridia</taxon>
        <taxon>Eubacteriales</taxon>
        <taxon>Clostridiales Family XVII. Incertae Sedis</taxon>
        <taxon>Sulfobacillus</taxon>
    </lineage>
</organism>
<dbReference type="EMBL" id="CP019454">
    <property type="protein sequence ID" value="AUW94791.1"/>
    <property type="molecule type" value="Genomic_DNA"/>
</dbReference>
<reference evidence="3 4" key="1">
    <citation type="journal article" date="2019" name="Sci. Rep.">
        <title>Sulfobacillus thermotolerans: new insights into resistance and metabolic capacities of acidophilic chemolithotrophs.</title>
        <authorList>
            <person name="Panyushkina A.E."/>
            <person name="Babenko V.V."/>
            <person name="Nikitina A.S."/>
            <person name="Selezneva O.V."/>
            <person name="Tsaplina I.A."/>
            <person name="Letarova M.A."/>
            <person name="Kostryukova E.S."/>
            <person name="Letarov A.V."/>
        </authorList>
    </citation>
    <scope>NUCLEOTIDE SEQUENCE [LARGE SCALE GENOMIC DNA]</scope>
    <source>
        <strain evidence="3 4">Kr1</strain>
    </source>
</reference>
<name>A0ABN5H3Y4_9FIRM</name>
<proteinExistence type="predicted"/>
<keyword evidence="1" id="KW-1133">Transmembrane helix</keyword>
<evidence type="ECO:0000256" key="2">
    <source>
        <dbReference type="SAM" id="SignalP"/>
    </source>
</evidence>
<evidence type="ECO:0008006" key="5">
    <source>
        <dbReference type="Google" id="ProtNLM"/>
    </source>
</evidence>
<keyword evidence="4" id="KW-1185">Reference proteome</keyword>
<feature type="signal peptide" evidence="2">
    <location>
        <begin position="1"/>
        <end position="23"/>
    </location>
</feature>
<protein>
    <recommendedName>
        <fullName evidence="5">CopC domain-containing protein</fullName>
    </recommendedName>
</protein>
<keyword evidence="1" id="KW-0812">Transmembrane</keyword>
<evidence type="ECO:0000313" key="4">
    <source>
        <dbReference type="Proteomes" id="UP000325292"/>
    </source>
</evidence>
<gene>
    <name evidence="3" type="ORF">BXT84_13245</name>
</gene>
<evidence type="ECO:0000256" key="1">
    <source>
        <dbReference type="SAM" id="Phobius"/>
    </source>
</evidence>
<feature type="chain" id="PRO_5046257375" description="CopC domain-containing protein" evidence="2">
    <location>
        <begin position="24"/>
        <end position="145"/>
    </location>
</feature>